<dbReference type="RefSeq" id="WP_283346532.1">
    <property type="nucleotide sequence ID" value="NZ_JASHIF010000027.1"/>
</dbReference>
<feature type="chain" id="PRO_5046863065" evidence="6">
    <location>
        <begin position="20"/>
        <end position="564"/>
    </location>
</feature>
<name>A0ABT6YF87_9BACT</name>
<dbReference type="Gene3D" id="1.25.40.390">
    <property type="match status" value="1"/>
</dbReference>
<sequence>MISKKYISSFILATALTFAACERVETEPRDWILDTLVWDDKDKNATVAVFFLNNIYSYIPDGFNRINGLGGDFLETGTDDAIPSRTNRQAEYYTNGLISTVNNPDPYWGTSYAGIRRVNIFLSNIDKVPADPNSITIWKAEARYIRALLYFELVKRYGGVPLIGDRVFTIQDDLSIPRNTYEECINYIVSECDAVKGTLTPEPVSDSNWGKIPRGATIALKARALLYAASPLFNGGGISTNANLKALMGYPTYDVNRWQKALDAANELIGLNYYALQTSFSGVFTTKKNTEIILAKQSGNNFLIENYNAPVGFGSPAASLGLTSPSQNLVDAFPTITGLDITNAQSGYDPQNPYANRDPRLALTVFFNGQTWLRRAVETFEGGLDKPGGIAVQTRTGYYLRKFMADFSNNTTYTNQSHNFPLFRYSEILLNAAEALNELGRTTEAVTRIIDIRKRAGIRAGTDNRYGIKAGISQTEMRALIQNERRIELAFEEHRFWDIRRWKIAETATSGSLKGMKIVKNTNATLTFTPFVVSTMKFSNKLYSMPLPYDETLKNNKLIQNEGW</sequence>
<feature type="signal peptide" evidence="6">
    <location>
        <begin position="1"/>
        <end position="19"/>
    </location>
</feature>
<comment type="caution">
    <text evidence="9">The sequence shown here is derived from an EMBL/GenBank/DDBJ whole genome shotgun (WGS) entry which is preliminary data.</text>
</comment>
<evidence type="ECO:0000259" key="8">
    <source>
        <dbReference type="Pfam" id="PF14322"/>
    </source>
</evidence>
<dbReference type="InterPro" id="IPR012944">
    <property type="entry name" value="SusD_RagB_dom"/>
</dbReference>
<comment type="subcellular location">
    <subcellularLocation>
        <location evidence="1">Cell outer membrane</location>
    </subcellularLocation>
</comment>
<dbReference type="Pfam" id="PF14322">
    <property type="entry name" value="SusD-like_3"/>
    <property type="match status" value="1"/>
</dbReference>
<keyword evidence="5" id="KW-0998">Cell outer membrane</keyword>
<evidence type="ECO:0000256" key="3">
    <source>
        <dbReference type="ARBA" id="ARBA00022729"/>
    </source>
</evidence>
<dbReference type="PROSITE" id="PS51257">
    <property type="entry name" value="PROKAR_LIPOPROTEIN"/>
    <property type="match status" value="1"/>
</dbReference>
<evidence type="ECO:0000313" key="10">
    <source>
        <dbReference type="Proteomes" id="UP001236507"/>
    </source>
</evidence>
<evidence type="ECO:0000256" key="2">
    <source>
        <dbReference type="ARBA" id="ARBA00006275"/>
    </source>
</evidence>
<reference evidence="9 10" key="1">
    <citation type="submission" date="2023-05" db="EMBL/GenBank/DDBJ databases">
        <title>Novel species of genus Flectobacillus isolated from stream in China.</title>
        <authorList>
            <person name="Lu H."/>
        </authorList>
    </citation>
    <scope>NUCLEOTIDE SEQUENCE [LARGE SCALE GENOMIC DNA]</scope>
    <source>
        <strain evidence="9 10">KCTC 42575</strain>
    </source>
</reference>
<dbReference type="InterPro" id="IPR011990">
    <property type="entry name" value="TPR-like_helical_dom_sf"/>
</dbReference>
<gene>
    <name evidence="9" type="ORF">QM524_23775</name>
</gene>
<evidence type="ECO:0000259" key="7">
    <source>
        <dbReference type="Pfam" id="PF07980"/>
    </source>
</evidence>
<evidence type="ECO:0000256" key="1">
    <source>
        <dbReference type="ARBA" id="ARBA00004442"/>
    </source>
</evidence>
<keyword evidence="4" id="KW-0472">Membrane</keyword>
<organism evidence="9 10">
    <name type="scientific">Flectobacillus roseus</name>
    <dbReference type="NCBI Taxonomy" id="502259"/>
    <lineage>
        <taxon>Bacteria</taxon>
        <taxon>Pseudomonadati</taxon>
        <taxon>Bacteroidota</taxon>
        <taxon>Cytophagia</taxon>
        <taxon>Cytophagales</taxon>
        <taxon>Flectobacillaceae</taxon>
        <taxon>Flectobacillus</taxon>
    </lineage>
</organism>
<feature type="domain" description="RagB/SusD" evidence="7">
    <location>
        <begin position="316"/>
        <end position="564"/>
    </location>
</feature>
<evidence type="ECO:0000313" key="9">
    <source>
        <dbReference type="EMBL" id="MDI9862263.1"/>
    </source>
</evidence>
<proteinExistence type="inferred from homology"/>
<feature type="domain" description="SusD-like N-terminal" evidence="8">
    <location>
        <begin position="84"/>
        <end position="199"/>
    </location>
</feature>
<comment type="similarity">
    <text evidence="2">Belongs to the SusD family.</text>
</comment>
<keyword evidence="3 6" id="KW-0732">Signal</keyword>
<dbReference type="EMBL" id="JASHIF010000027">
    <property type="protein sequence ID" value="MDI9862263.1"/>
    <property type="molecule type" value="Genomic_DNA"/>
</dbReference>
<dbReference type="CDD" id="cd08977">
    <property type="entry name" value="SusD"/>
    <property type="match status" value="1"/>
</dbReference>
<keyword evidence="10" id="KW-1185">Reference proteome</keyword>
<dbReference type="InterPro" id="IPR033985">
    <property type="entry name" value="SusD-like_N"/>
</dbReference>
<dbReference type="SUPFAM" id="SSF48452">
    <property type="entry name" value="TPR-like"/>
    <property type="match status" value="1"/>
</dbReference>
<evidence type="ECO:0000256" key="4">
    <source>
        <dbReference type="ARBA" id="ARBA00023136"/>
    </source>
</evidence>
<protein>
    <submittedName>
        <fullName evidence="9">RagB/SusD family nutrient uptake outer membrane protein</fullName>
    </submittedName>
</protein>
<accession>A0ABT6YF87</accession>
<dbReference type="Pfam" id="PF07980">
    <property type="entry name" value="SusD_RagB"/>
    <property type="match status" value="1"/>
</dbReference>
<evidence type="ECO:0000256" key="5">
    <source>
        <dbReference type="ARBA" id="ARBA00023237"/>
    </source>
</evidence>
<dbReference type="Proteomes" id="UP001236507">
    <property type="component" value="Unassembled WGS sequence"/>
</dbReference>
<evidence type="ECO:0000256" key="6">
    <source>
        <dbReference type="SAM" id="SignalP"/>
    </source>
</evidence>